<evidence type="ECO:0000313" key="2">
    <source>
        <dbReference type="Proteomes" id="UP000245207"/>
    </source>
</evidence>
<organism evidence="1 2">
    <name type="scientific">Artemisia annua</name>
    <name type="common">Sweet wormwood</name>
    <dbReference type="NCBI Taxonomy" id="35608"/>
    <lineage>
        <taxon>Eukaryota</taxon>
        <taxon>Viridiplantae</taxon>
        <taxon>Streptophyta</taxon>
        <taxon>Embryophyta</taxon>
        <taxon>Tracheophyta</taxon>
        <taxon>Spermatophyta</taxon>
        <taxon>Magnoliopsida</taxon>
        <taxon>eudicotyledons</taxon>
        <taxon>Gunneridae</taxon>
        <taxon>Pentapetalae</taxon>
        <taxon>asterids</taxon>
        <taxon>campanulids</taxon>
        <taxon>Asterales</taxon>
        <taxon>Asteraceae</taxon>
        <taxon>Asteroideae</taxon>
        <taxon>Anthemideae</taxon>
        <taxon>Artemisiinae</taxon>
        <taxon>Artemisia</taxon>
    </lineage>
</organism>
<keyword evidence="1" id="KW-0548">Nucleotidyltransferase</keyword>
<dbReference type="GO" id="GO:0003964">
    <property type="term" value="F:RNA-directed DNA polymerase activity"/>
    <property type="evidence" value="ECO:0007669"/>
    <property type="project" value="UniProtKB-KW"/>
</dbReference>
<name>A0A2U1N3K8_ARTAN</name>
<accession>A0A2U1N3K8</accession>
<comment type="caution">
    <text evidence="1">The sequence shown here is derived from an EMBL/GenBank/DDBJ whole genome shotgun (WGS) entry which is preliminary data.</text>
</comment>
<dbReference type="STRING" id="35608.A0A2U1N3K8"/>
<keyword evidence="1" id="KW-0808">Transferase</keyword>
<dbReference type="PANTHER" id="PTHR33116:SF84">
    <property type="entry name" value="RNA-DIRECTED DNA POLYMERASE"/>
    <property type="match status" value="1"/>
</dbReference>
<dbReference type="EMBL" id="PKPP01003714">
    <property type="protein sequence ID" value="PWA68056.1"/>
    <property type="molecule type" value="Genomic_DNA"/>
</dbReference>
<gene>
    <name evidence="1" type="ORF">CTI12_AA308450</name>
</gene>
<dbReference type="Proteomes" id="UP000245207">
    <property type="component" value="Unassembled WGS sequence"/>
</dbReference>
<dbReference type="PANTHER" id="PTHR33116">
    <property type="entry name" value="REVERSE TRANSCRIPTASE ZINC-BINDING DOMAIN-CONTAINING PROTEIN-RELATED-RELATED"/>
    <property type="match status" value="1"/>
</dbReference>
<sequence length="143" mass="16968">MCPNSHEHLFFECTYSTKIWCDLKKRIKHDSWNNKMNGVIDEMVKLPCNKSIMRILRRIVLAACVYQIWNERNKRLFGEDKRSCQVVLSEIINHVRLKLASLTVRRTCKVIEVCNQWQISMNISKDSDCILDKWNDTDDNYGQ</sequence>
<keyword evidence="1" id="KW-0695">RNA-directed DNA polymerase</keyword>
<proteinExistence type="predicted"/>
<evidence type="ECO:0000313" key="1">
    <source>
        <dbReference type="EMBL" id="PWA68056.1"/>
    </source>
</evidence>
<dbReference type="AlphaFoldDB" id="A0A2U1N3K8"/>
<protein>
    <submittedName>
        <fullName evidence="1">Reverse transcriptase zinc-binding domain-containing protein</fullName>
    </submittedName>
</protein>
<reference evidence="1 2" key="1">
    <citation type="journal article" date="2018" name="Mol. Plant">
        <title>The genome of Artemisia annua provides insight into the evolution of Asteraceae family and artemisinin biosynthesis.</title>
        <authorList>
            <person name="Shen Q."/>
            <person name="Zhang L."/>
            <person name="Liao Z."/>
            <person name="Wang S."/>
            <person name="Yan T."/>
            <person name="Shi P."/>
            <person name="Liu M."/>
            <person name="Fu X."/>
            <person name="Pan Q."/>
            <person name="Wang Y."/>
            <person name="Lv Z."/>
            <person name="Lu X."/>
            <person name="Zhang F."/>
            <person name="Jiang W."/>
            <person name="Ma Y."/>
            <person name="Chen M."/>
            <person name="Hao X."/>
            <person name="Li L."/>
            <person name="Tang Y."/>
            <person name="Lv G."/>
            <person name="Zhou Y."/>
            <person name="Sun X."/>
            <person name="Brodelius P.E."/>
            <person name="Rose J.K.C."/>
            <person name="Tang K."/>
        </authorList>
    </citation>
    <scope>NUCLEOTIDE SEQUENCE [LARGE SCALE GENOMIC DNA]</scope>
    <source>
        <strain evidence="2">cv. Huhao1</strain>
        <tissue evidence="1">Leaf</tissue>
    </source>
</reference>
<dbReference type="OrthoDB" id="1748960at2759"/>
<keyword evidence="2" id="KW-1185">Reference proteome</keyword>